<evidence type="ECO:0000256" key="1">
    <source>
        <dbReference type="ARBA" id="ARBA00005750"/>
    </source>
</evidence>
<accession>A0A9X1L2A7</accession>
<evidence type="ECO:0000256" key="2">
    <source>
        <dbReference type="ARBA" id="ARBA00013064"/>
    </source>
</evidence>
<dbReference type="PANTHER" id="PTHR39181">
    <property type="entry name" value="TYROSINE-PROTEIN PHOSPHATASE YWQE"/>
    <property type="match status" value="1"/>
</dbReference>
<evidence type="ECO:0000256" key="3">
    <source>
        <dbReference type="ARBA" id="ARBA00022801"/>
    </source>
</evidence>
<comment type="similarity">
    <text evidence="1">Belongs to the metallo-dependent hydrolases superfamily. CpsB/CapC family.</text>
</comment>
<gene>
    <name evidence="5" type="ORF">LDX50_23980</name>
</gene>
<dbReference type="PANTHER" id="PTHR39181:SF1">
    <property type="entry name" value="TYROSINE-PROTEIN PHOSPHATASE YWQE"/>
    <property type="match status" value="1"/>
</dbReference>
<keyword evidence="3" id="KW-0378">Hydrolase</keyword>
<dbReference type="InterPro" id="IPR016667">
    <property type="entry name" value="Caps_polysacc_synth_CpsB/CapC"/>
</dbReference>
<dbReference type="InterPro" id="IPR016195">
    <property type="entry name" value="Pol/histidinol_Pase-like"/>
</dbReference>
<evidence type="ECO:0000256" key="4">
    <source>
        <dbReference type="ARBA" id="ARBA00051722"/>
    </source>
</evidence>
<proteinExistence type="inferred from homology"/>
<keyword evidence="6" id="KW-1185">Reference proteome</keyword>
<comment type="catalytic activity">
    <reaction evidence="4">
        <text>O-phospho-L-tyrosyl-[protein] + H2O = L-tyrosyl-[protein] + phosphate</text>
        <dbReference type="Rhea" id="RHEA:10684"/>
        <dbReference type="Rhea" id="RHEA-COMP:10136"/>
        <dbReference type="Rhea" id="RHEA-COMP:20101"/>
        <dbReference type="ChEBI" id="CHEBI:15377"/>
        <dbReference type="ChEBI" id="CHEBI:43474"/>
        <dbReference type="ChEBI" id="CHEBI:46858"/>
        <dbReference type="ChEBI" id="CHEBI:61978"/>
        <dbReference type="EC" id="3.1.3.48"/>
    </reaction>
</comment>
<organism evidence="5 6">
    <name type="scientific">Fulvivirga sedimenti</name>
    <dbReference type="NCBI Taxonomy" id="2879465"/>
    <lineage>
        <taxon>Bacteria</taxon>
        <taxon>Pseudomonadati</taxon>
        <taxon>Bacteroidota</taxon>
        <taxon>Cytophagia</taxon>
        <taxon>Cytophagales</taxon>
        <taxon>Fulvivirgaceae</taxon>
        <taxon>Fulvivirga</taxon>
    </lineage>
</organism>
<name>A0A9X1L2A7_9BACT</name>
<sequence>MLHKLKDFFGKTGENSPQRSCLKTDIHSHLLPGIDDGVESFEDSLALIRRFSALGYERLITTPHVMHDFYRNDAETIRNLAGELQHKIRESGIPITLEAAAEYYLDEGLMEKLENNEDLLTFGKNYLLFETSFINKPIYLEEFIFKCTSQGIVPVLAHPERYAFVHQEPGLLGELASRGVLLQINANSISGYYSKEVKKLTRKLIDQGMVNFVGSDCHSEKHMKRLEQTVNDPYFGKACELPLLNKYC</sequence>
<evidence type="ECO:0000313" key="5">
    <source>
        <dbReference type="EMBL" id="MCA6077956.1"/>
    </source>
</evidence>
<dbReference type="Proteomes" id="UP001139409">
    <property type="component" value="Unassembled WGS sequence"/>
</dbReference>
<evidence type="ECO:0000313" key="6">
    <source>
        <dbReference type="Proteomes" id="UP001139409"/>
    </source>
</evidence>
<dbReference type="RefSeq" id="WP_225698818.1">
    <property type="nucleotide sequence ID" value="NZ_JAIXNE010000005.1"/>
</dbReference>
<dbReference type="Pfam" id="PF19567">
    <property type="entry name" value="CpsB_CapC"/>
    <property type="match status" value="1"/>
</dbReference>
<dbReference type="EC" id="3.1.3.48" evidence="2"/>
<protein>
    <recommendedName>
        <fullName evidence="2">protein-tyrosine-phosphatase</fullName>
        <ecNumber evidence="2">3.1.3.48</ecNumber>
    </recommendedName>
</protein>
<dbReference type="EMBL" id="JAIXNE010000005">
    <property type="protein sequence ID" value="MCA6077956.1"/>
    <property type="molecule type" value="Genomic_DNA"/>
</dbReference>
<dbReference type="Gene3D" id="3.20.20.140">
    <property type="entry name" value="Metal-dependent hydrolases"/>
    <property type="match status" value="1"/>
</dbReference>
<dbReference type="GO" id="GO:0030145">
    <property type="term" value="F:manganese ion binding"/>
    <property type="evidence" value="ECO:0007669"/>
    <property type="project" value="InterPro"/>
</dbReference>
<dbReference type="SUPFAM" id="SSF89550">
    <property type="entry name" value="PHP domain-like"/>
    <property type="match status" value="1"/>
</dbReference>
<comment type="caution">
    <text evidence="5">The sequence shown here is derived from an EMBL/GenBank/DDBJ whole genome shotgun (WGS) entry which is preliminary data.</text>
</comment>
<dbReference type="AlphaFoldDB" id="A0A9X1L2A7"/>
<dbReference type="GO" id="GO:0004725">
    <property type="term" value="F:protein tyrosine phosphatase activity"/>
    <property type="evidence" value="ECO:0007669"/>
    <property type="project" value="UniProtKB-EC"/>
</dbReference>
<reference evidence="5" key="1">
    <citation type="submission" date="2021-09" db="EMBL/GenBank/DDBJ databases">
        <title>Fulvivirga sp. isolated from coastal sediment.</title>
        <authorList>
            <person name="Yu H."/>
        </authorList>
    </citation>
    <scope>NUCLEOTIDE SEQUENCE</scope>
    <source>
        <strain evidence="5">1062</strain>
    </source>
</reference>